<name>A0AAN9IXF9_CROPI</name>
<proteinExistence type="predicted"/>
<evidence type="ECO:0000313" key="3">
    <source>
        <dbReference type="Proteomes" id="UP001372338"/>
    </source>
</evidence>
<reference evidence="2 3" key="1">
    <citation type="submission" date="2024-01" db="EMBL/GenBank/DDBJ databases">
        <title>The genomes of 5 underutilized Papilionoideae crops provide insights into root nodulation and disease resistanc.</title>
        <authorList>
            <person name="Yuan L."/>
        </authorList>
    </citation>
    <scope>NUCLEOTIDE SEQUENCE [LARGE SCALE GENOMIC DNA]</scope>
    <source>
        <strain evidence="2">ZHUSHIDOU_FW_LH</strain>
        <tissue evidence="2">Leaf</tissue>
    </source>
</reference>
<keyword evidence="3" id="KW-1185">Reference proteome</keyword>
<evidence type="ECO:0000256" key="1">
    <source>
        <dbReference type="SAM" id="MobiDB-lite"/>
    </source>
</evidence>
<gene>
    <name evidence="2" type="ORF">RIF29_00377</name>
</gene>
<comment type="caution">
    <text evidence="2">The sequence shown here is derived from an EMBL/GenBank/DDBJ whole genome shotgun (WGS) entry which is preliminary data.</text>
</comment>
<feature type="region of interest" description="Disordered" evidence="1">
    <location>
        <begin position="1"/>
        <end position="51"/>
    </location>
</feature>
<dbReference type="AlphaFoldDB" id="A0AAN9IXF9"/>
<organism evidence="2 3">
    <name type="scientific">Crotalaria pallida</name>
    <name type="common">Smooth rattlebox</name>
    <name type="synonym">Crotalaria striata</name>
    <dbReference type="NCBI Taxonomy" id="3830"/>
    <lineage>
        <taxon>Eukaryota</taxon>
        <taxon>Viridiplantae</taxon>
        <taxon>Streptophyta</taxon>
        <taxon>Embryophyta</taxon>
        <taxon>Tracheophyta</taxon>
        <taxon>Spermatophyta</taxon>
        <taxon>Magnoliopsida</taxon>
        <taxon>eudicotyledons</taxon>
        <taxon>Gunneridae</taxon>
        <taxon>Pentapetalae</taxon>
        <taxon>rosids</taxon>
        <taxon>fabids</taxon>
        <taxon>Fabales</taxon>
        <taxon>Fabaceae</taxon>
        <taxon>Papilionoideae</taxon>
        <taxon>50 kb inversion clade</taxon>
        <taxon>genistoids sensu lato</taxon>
        <taxon>core genistoids</taxon>
        <taxon>Crotalarieae</taxon>
        <taxon>Crotalaria</taxon>
    </lineage>
</organism>
<dbReference type="Proteomes" id="UP001372338">
    <property type="component" value="Unassembled WGS sequence"/>
</dbReference>
<sequence length="117" mass="12808">MQKKENVGRENNVMHATESGLVRFSTQVHNEKGRSETQITSSRTDTEVVPRRKKETVMKGFDLGTEIIISPNLLAGVGVKENKGVKPNGRPPDMKPGGKFVPNDSKGQLGDKGEMSM</sequence>
<protein>
    <submittedName>
        <fullName evidence="2">Uncharacterized protein</fullName>
    </submittedName>
</protein>
<feature type="region of interest" description="Disordered" evidence="1">
    <location>
        <begin position="80"/>
        <end position="117"/>
    </location>
</feature>
<accession>A0AAN9IXF9</accession>
<evidence type="ECO:0000313" key="2">
    <source>
        <dbReference type="EMBL" id="KAK7287229.1"/>
    </source>
</evidence>
<dbReference type="EMBL" id="JAYWIO010000001">
    <property type="protein sequence ID" value="KAK7287229.1"/>
    <property type="molecule type" value="Genomic_DNA"/>
</dbReference>